<dbReference type="GO" id="GO:0008270">
    <property type="term" value="F:zinc ion binding"/>
    <property type="evidence" value="ECO:0007669"/>
    <property type="project" value="InterPro"/>
</dbReference>
<dbReference type="InterPro" id="IPR036875">
    <property type="entry name" value="Znf_CCHC_sf"/>
</dbReference>
<organism evidence="2 4">
    <name type="scientific">Cucumis melo var. makuwa</name>
    <name type="common">Oriental melon</name>
    <dbReference type="NCBI Taxonomy" id="1194695"/>
    <lineage>
        <taxon>Eukaryota</taxon>
        <taxon>Viridiplantae</taxon>
        <taxon>Streptophyta</taxon>
        <taxon>Embryophyta</taxon>
        <taxon>Tracheophyta</taxon>
        <taxon>Spermatophyta</taxon>
        <taxon>Magnoliopsida</taxon>
        <taxon>eudicotyledons</taxon>
        <taxon>Gunneridae</taxon>
        <taxon>Pentapetalae</taxon>
        <taxon>rosids</taxon>
        <taxon>fabids</taxon>
        <taxon>Cucurbitales</taxon>
        <taxon>Cucurbitaceae</taxon>
        <taxon>Benincaseae</taxon>
        <taxon>Cucumis</taxon>
    </lineage>
</organism>
<proteinExistence type="predicted"/>
<gene>
    <name evidence="2" type="ORF">E5676_scaffold952G00330</name>
    <name evidence="1" type="ORF">E6C27_scaffold60G001110</name>
</gene>
<dbReference type="EMBL" id="SSTD01010708">
    <property type="protein sequence ID" value="TYK11568.1"/>
    <property type="molecule type" value="Genomic_DNA"/>
</dbReference>
<dbReference type="Proteomes" id="UP000321947">
    <property type="component" value="Unassembled WGS sequence"/>
</dbReference>
<dbReference type="AlphaFoldDB" id="A0A5D3CK55"/>
<dbReference type="EMBL" id="SSTE01011134">
    <property type="protein sequence ID" value="KAA0051725.1"/>
    <property type="molecule type" value="Genomic_DNA"/>
</dbReference>
<comment type="caution">
    <text evidence="2">The sequence shown here is derived from an EMBL/GenBank/DDBJ whole genome shotgun (WGS) entry which is preliminary data.</text>
</comment>
<dbReference type="SUPFAM" id="SSF57756">
    <property type="entry name" value="Retrovirus zinc finger-like domains"/>
    <property type="match status" value="1"/>
</dbReference>
<dbReference type="Proteomes" id="UP000321393">
    <property type="component" value="Unassembled WGS sequence"/>
</dbReference>
<sequence>MITVDGVSAPKPEVDLTDVEKQASVRNARALNAIFKLITSKLEALKMSGDEFVSDYNERVLEITNESLLLGEKILDSKIVQLITSKLEALKMSGDEFVSYYNERVLEITNESLLLGEKILDSKIVRKREQESKGIAFKSIYEEETTANQSDNEANMDESIALLTKQSSKVVRRLKNMNTTRLNAQTSNQYRRKDGENTTRRYNEVLNRRGGDYGKEKKGEGRFFRCKECRGVGHYQAECPIFLKRQKKNYHATLSDEDTDDTEEDSSMNALTTCFTEIDLGDNSGCSDEDGDEDLTVEELKMLRKEITEAKTIQKETIQDLMEENERLMSFFSELKECVSGHVPFGDGARGRIIAKGNIDKNNLPYLNDIWYNYGINVVVNDFESTVKRTYDETPNMPVDSFTLPVKVPKPDAQNYPLSSIIGDPSAGVITRKKEKVDYPKMIVDL</sequence>
<evidence type="ECO:0000313" key="4">
    <source>
        <dbReference type="Proteomes" id="UP000321947"/>
    </source>
</evidence>
<dbReference type="OrthoDB" id="7920740at2759"/>
<evidence type="ECO:0000313" key="2">
    <source>
        <dbReference type="EMBL" id="TYK11568.1"/>
    </source>
</evidence>
<protein>
    <submittedName>
        <fullName evidence="2">Gag-pol polyprotein</fullName>
    </submittedName>
</protein>
<evidence type="ECO:0000313" key="3">
    <source>
        <dbReference type="Proteomes" id="UP000321393"/>
    </source>
</evidence>
<dbReference type="GO" id="GO:0003676">
    <property type="term" value="F:nucleic acid binding"/>
    <property type="evidence" value="ECO:0007669"/>
    <property type="project" value="InterPro"/>
</dbReference>
<accession>A0A5D3CK55</accession>
<reference evidence="3 4" key="1">
    <citation type="submission" date="2019-08" db="EMBL/GenBank/DDBJ databases">
        <title>Draft genome sequences of two oriental melons (Cucumis melo L. var makuwa).</title>
        <authorList>
            <person name="Kwon S.-Y."/>
        </authorList>
    </citation>
    <scope>NUCLEOTIDE SEQUENCE [LARGE SCALE GENOMIC DNA]</scope>
    <source>
        <strain evidence="4">cv. Chang Bougi</strain>
        <strain evidence="3">cv. SW 3</strain>
        <tissue evidence="2">Leaf</tissue>
    </source>
</reference>
<evidence type="ECO:0000313" key="1">
    <source>
        <dbReference type="EMBL" id="KAA0051725.1"/>
    </source>
</evidence>
<name>A0A5D3CK55_CUCMM</name>